<name>A0AA40T114_9NOST</name>
<feature type="binding site" evidence="10">
    <location>
        <position position="260"/>
    </location>
    <ligand>
        <name>beta-D-galactose</name>
        <dbReference type="ChEBI" id="CHEBI:27667"/>
    </ligand>
</feature>
<evidence type="ECO:0000256" key="3">
    <source>
        <dbReference type="ARBA" id="ARBA00006206"/>
    </source>
</evidence>
<dbReference type="InterPro" id="IPR047215">
    <property type="entry name" value="Galactose_mutarotase-like"/>
</dbReference>
<comment type="caution">
    <text evidence="12">The sequence shown here is derived from an EMBL/GenBank/DDBJ whole genome shotgun (WGS) entry which is preliminary data.</text>
</comment>
<feature type="binding site" evidence="11">
    <location>
        <begin position="96"/>
        <end position="97"/>
    </location>
    <ligand>
        <name>beta-D-galactose</name>
        <dbReference type="ChEBI" id="CHEBI:27667"/>
    </ligand>
</feature>
<dbReference type="GO" id="GO:0030246">
    <property type="term" value="F:carbohydrate binding"/>
    <property type="evidence" value="ECO:0007669"/>
    <property type="project" value="InterPro"/>
</dbReference>
<dbReference type="InterPro" id="IPR008183">
    <property type="entry name" value="Aldose_1/G6P_1-epimerase"/>
</dbReference>
<feature type="active site" description="Proton donor" evidence="9">
    <location>
        <position position="195"/>
    </location>
</feature>
<feature type="binding site" evidence="11">
    <location>
        <begin position="195"/>
        <end position="197"/>
    </location>
    <ligand>
        <name>beta-D-galactose</name>
        <dbReference type="ChEBI" id="CHEBI:27667"/>
    </ligand>
</feature>
<dbReference type="RefSeq" id="WP_191760210.1">
    <property type="nucleotide sequence ID" value="NZ_VJXY01000034.1"/>
</dbReference>
<dbReference type="InterPro" id="IPR011013">
    <property type="entry name" value="Gal_mutarotase_sf_dom"/>
</dbReference>
<comment type="pathway">
    <text evidence="2 8">Carbohydrate metabolism; hexose metabolism.</text>
</comment>
<dbReference type="InterPro" id="IPR018052">
    <property type="entry name" value="Ald1_epimerase_CS"/>
</dbReference>
<dbReference type="PROSITE" id="PS00545">
    <property type="entry name" value="ALDOSE_1_EPIMERASE"/>
    <property type="match status" value="1"/>
</dbReference>
<dbReference type="InterPro" id="IPR015443">
    <property type="entry name" value="Aldose_1-epimerase"/>
</dbReference>
<accession>A0AA40T114</accession>
<evidence type="ECO:0000313" key="13">
    <source>
        <dbReference type="Proteomes" id="UP001165986"/>
    </source>
</evidence>
<dbReference type="NCBIfam" id="NF008277">
    <property type="entry name" value="PRK11055.1"/>
    <property type="match status" value="1"/>
</dbReference>
<dbReference type="SUPFAM" id="SSF74650">
    <property type="entry name" value="Galactose mutarotase-like"/>
    <property type="match status" value="1"/>
</dbReference>
<dbReference type="GO" id="GO:0004034">
    <property type="term" value="F:aldose 1-epimerase activity"/>
    <property type="evidence" value="ECO:0007669"/>
    <property type="project" value="UniProtKB-EC"/>
</dbReference>
<dbReference type="PIRSF" id="PIRSF005096">
    <property type="entry name" value="GALM"/>
    <property type="match status" value="1"/>
</dbReference>
<evidence type="ECO:0000256" key="10">
    <source>
        <dbReference type="PIRSR" id="PIRSR005096-2"/>
    </source>
</evidence>
<evidence type="ECO:0000256" key="5">
    <source>
        <dbReference type="ARBA" id="ARBA00014165"/>
    </source>
</evidence>
<sequence>MSNPNQSDKNINNTTPKFSIVQENFGEVDNRPVYLFTFTNIKGEQVKITNYGGIVTAWISADKNENKSSIVIGYNHLESYLAKPPYFGALIGRFANRIAKGKFKIGEEAYSLTINNGENHLHGGNKGFDKVVWDAKIIDSDTPALLLSYLSKDGEEGYPGNLEVTVRYTFSNDSELRIEYNAKTDKSTPINLTNHSYFNLTGDVSNTSLNHTLMIDADSYTPTDSNSIPTGEIKSVIGTPFDFKQPEKIGVRINEVGGYDHNYVLNKKEDLVSPIAILTDDISDRKLEVFTDQPGIQFYSGKNLDGTFKTDDGKVIEKYAAVCLETQHFPNSPNESAFPSVILHPGEKYQTTTKYKLSFQ</sequence>
<dbReference type="GO" id="GO:0033499">
    <property type="term" value="P:galactose catabolic process via UDP-galactose, Leloir pathway"/>
    <property type="evidence" value="ECO:0007669"/>
    <property type="project" value="TreeGrafter"/>
</dbReference>
<evidence type="ECO:0000256" key="4">
    <source>
        <dbReference type="ARBA" id="ARBA00013185"/>
    </source>
</evidence>
<comment type="catalytic activity">
    <reaction evidence="1 8">
        <text>alpha-D-glucose = beta-D-glucose</text>
        <dbReference type="Rhea" id="RHEA:10264"/>
        <dbReference type="ChEBI" id="CHEBI:15903"/>
        <dbReference type="ChEBI" id="CHEBI:17925"/>
        <dbReference type="EC" id="5.1.3.3"/>
    </reaction>
</comment>
<protein>
    <recommendedName>
        <fullName evidence="5 8">Aldose 1-epimerase</fullName>
        <ecNumber evidence="4 8">5.1.3.3</ecNumber>
    </recommendedName>
</protein>
<dbReference type="EC" id="5.1.3.3" evidence="4 8"/>
<evidence type="ECO:0000256" key="6">
    <source>
        <dbReference type="ARBA" id="ARBA00023235"/>
    </source>
</evidence>
<keyword evidence="7 8" id="KW-0119">Carbohydrate metabolism</keyword>
<dbReference type="InterPro" id="IPR014718">
    <property type="entry name" value="GH-type_carb-bd"/>
</dbReference>
<evidence type="ECO:0000256" key="9">
    <source>
        <dbReference type="PIRSR" id="PIRSR005096-1"/>
    </source>
</evidence>
<evidence type="ECO:0000256" key="11">
    <source>
        <dbReference type="PIRSR" id="PIRSR005096-3"/>
    </source>
</evidence>
<evidence type="ECO:0000256" key="2">
    <source>
        <dbReference type="ARBA" id="ARBA00005028"/>
    </source>
</evidence>
<dbReference type="GO" id="GO:0006006">
    <property type="term" value="P:glucose metabolic process"/>
    <property type="evidence" value="ECO:0007669"/>
    <property type="project" value="TreeGrafter"/>
</dbReference>
<dbReference type="CDD" id="cd09019">
    <property type="entry name" value="galactose_mutarotase_like"/>
    <property type="match status" value="1"/>
</dbReference>
<dbReference type="Proteomes" id="UP001165986">
    <property type="component" value="Unassembled WGS sequence"/>
</dbReference>
<dbReference type="Gene3D" id="2.70.98.10">
    <property type="match status" value="1"/>
</dbReference>
<evidence type="ECO:0000256" key="1">
    <source>
        <dbReference type="ARBA" id="ARBA00001614"/>
    </source>
</evidence>
<dbReference type="GO" id="GO:0005737">
    <property type="term" value="C:cytoplasm"/>
    <property type="evidence" value="ECO:0007669"/>
    <property type="project" value="TreeGrafter"/>
</dbReference>
<proteinExistence type="inferred from homology"/>
<feature type="active site" description="Proton acceptor" evidence="9">
    <location>
        <position position="325"/>
    </location>
</feature>
<dbReference type="PANTHER" id="PTHR10091:SF0">
    <property type="entry name" value="GALACTOSE MUTAROTASE"/>
    <property type="match status" value="1"/>
</dbReference>
<comment type="similarity">
    <text evidence="3 8">Belongs to the aldose epimerase family.</text>
</comment>
<dbReference type="PANTHER" id="PTHR10091">
    <property type="entry name" value="ALDOSE-1-EPIMERASE"/>
    <property type="match status" value="1"/>
</dbReference>
<evidence type="ECO:0000313" key="12">
    <source>
        <dbReference type="EMBL" id="MBD6619011.1"/>
    </source>
</evidence>
<reference evidence="12" key="1">
    <citation type="submission" date="2019-07" db="EMBL/GenBank/DDBJ databases">
        <title>Toxilogical consequences of a new and cryptic species of cyanobacteria (Komarekiella delphini-convector) recovered from the epidermis of a bottlenose dolphin and 1500 ft. in the air.</title>
        <authorList>
            <person name="Brown A.O."/>
            <person name="Dvorak P."/>
            <person name="Villanueva C.D."/>
            <person name="Foss A.J."/>
            <person name="Garvey A.D."/>
            <person name="Gibson Q.A."/>
            <person name="Johansen J.R."/>
            <person name="Casamatta D.A."/>
        </authorList>
    </citation>
    <scope>NUCLEOTIDE SEQUENCE</scope>
    <source>
        <strain evidence="12">SJRDD-AB1</strain>
    </source>
</reference>
<dbReference type="AlphaFoldDB" id="A0AA40T114"/>
<keyword evidence="6 8" id="KW-0413">Isomerase</keyword>
<dbReference type="EMBL" id="VJXY01000034">
    <property type="protein sequence ID" value="MBD6619011.1"/>
    <property type="molecule type" value="Genomic_DNA"/>
</dbReference>
<evidence type="ECO:0000256" key="7">
    <source>
        <dbReference type="ARBA" id="ARBA00023277"/>
    </source>
</evidence>
<keyword evidence="13" id="KW-1185">Reference proteome</keyword>
<organism evidence="12 13">
    <name type="scientific">Komarekiella delphini-convector SJRDD-AB1</name>
    <dbReference type="NCBI Taxonomy" id="2593771"/>
    <lineage>
        <taxon>Bacteria</taxon>
        <taxon>Bacillati</taxon>
        <taxon>Cyanobacteriota</taxon>
        <taxon>Cyanophyceae</taxon>
        <taxon>Nostocales</taxon>
        <taxon>Nostocaceae</taxon>
        <taxon>Komarekiella</taxon>
        <taxon>Komarekiella delphini-convector</taxon>
    </lineage>
</organism>
<dbReference type="Pfam" id="PF01263">
    <property type="entry name" value="Aldose_epim"/>
    <property type="match status" value="1"/>
</dbReference>
<gene>
    <name evidence="12" type="ORF">FNW02_25105</name>
</gene>
<evidence type="ECO:0000256" key="8">
    <source>
        <dbReference type="PIRNR" id="PIRNR005096"/>
    </source>
</evidence>